<sequence>MKNISKVNKNVLFLWRILTNANFSSLVTWQKFHLVSGGVDVVLSANSFLKSNINSDFTPITPALNSQKDSSKRFYYKVVFFDTNDLITRLYPFINKTGLQWAQPWSSQECIASMFKNLGFQVDQIQPNTMTIFHHLFQPFTPNLIFFIGKHESGISEYNRSAYSILNNFRKSMFLEINFPIAENAKSETDSRIVETTLEFTKIIDD</sequence>
<dbReference type="AlphaFoldDB" id="A0A2U1J1S1"/>
<evidence type="ECO:0000313" key="1">
    <source>
        <dbReference type="EMBL" id="PVZ98983.1"/>
    </source>
</evidence>
<keyword evidence="2" id="KW-1185">Reference proteome</keyword>
<organism evidence="1 2">
    <name type="scientific">Smittium angustum</name>
    <dbReference type="NCBI Taxonomy" id="133377"/>
    <lineage>
        <taxon>Eukaryota</taxon>
        <taxon>Fungi</taxon>
        <taxon>Fungi incertae sedis</taxon>
        <taxon>Zoopagomycota</taxon>
        <taxon>Kickxellomycotina</taxon>
        <taxon>Harpellomycetes</taxon>
        <taxon>Harpellales</taxon>
        <taxon>Legeriomycetaceae</taxon>
        <taxon>Smittium</taxon>
    </lineage>
</organism>
<dbReference type="Proteomes" id="UP000245591">
    <property type="component" value="Unassembled WGS sequence"/>
</dbReference>
<evidence type="ECO:0000313" key="2">
    <source>
        <dbReference type="Proteomes" id="UP000245591"/>
    </source>
</evidence>
<protein>
    <submittedName>
        <fullName evidence="1">Uncharacterized protein</fullName>
    </submittedName>
</protein>
<reference evidence="1 2" key="1">
    <citation type="journal article" date="2018" name="MBio">
        <title>Comparative Genomics Reveals the Core Gene Toolbox for the Fungus-Insect Symbiosis.</title>
        <authorList>
            <person name="Wang Y."/>
            <person name="Stata M."/>
            <person name="Wang W."/>
            <person name="Stajich J.E."/>
            <person name="White M.M."/>
            <person name="Moncalvo J.M."/>
        </authorList>
    </citation>
    <scope>NUCLEOTIDE SEQUENCE [LARGE SCALE GENOMIC DNA]</scope>
    <source>
        <strain evidence="1 2">AUS-126-30</strain>
    </source>
</reference>
<accession>A0A2U1J1S1</accession>
<comment type="caution">
    <text evidence="1">The sequence shown here is derived from an EMBL/GenBank/DDBJ whole genome shotgun (WGS) entry which is preliminary data.</text>
</comment>
<name>A0A2U1J1S1_SMIAN</name>
<proteinExistence type="predicted"/>
<dbReference type="EMBL" id="MBFU01000492">
    <property type="protein sequence ID" value="PVZ98983.1"/>
    <property type="molecule type" value="Genomic_DNA"/>
</dbReference>
<gene>
    <name evidence="1" type="ORF">BB558_005014</name>
</gene>